<evidence type="ECO:0000313" key="5">
    <source>
        <dbReference type="EMBL" id="MCP2267890.1"/>
    </source>
</evidence>
<organism evidence="5 6">
    <name type="scientific">Actinokineospora diospyrosa</name>
    <dbReference type="NCBI Taxonomy" id="103728"/>
    <lineage>
        <taxon>Bacteria</taxon>
        <taxon>Bacillati</taxon>
        <taxon>Actinomycetota</taxon>
        <taxon>Actinomycetes</taxon>
        <taxon>Pseudonocardiales</taxon>
        <taxon>Pseudonocardiaceae</taxon>
        <taxon>Actinokineospora</taxon>
    </lineage>
</organism>
<dbReference type="PRINTS" id="PR00368">
    <property type="entry name" value="FADPNR"/>
</dbReference>
<dbReference type="InterPro" id="IPR036188">
    <property type="entry name" value="FAD/NAD-bd_sf"/>
</dbReference>
<evidence type="ECO:0000256" key="2">
    <source>
        <dbReference type="ARBA" id="ARBA00023002"/>
    </source>
</evidence>
<evidence type="ECO:0000256" key="3">
    <source>
        <dbReference type="ARBA" id="ARBA00048132"/>
    </source>
</evidence>
<dbReference type="InterPro" id="IPR050097">
    <property type="entry name" value="Ferredoxin-NADP_redctase_2"/>
</dbReference>
<dbReference type="Gene3D" id="3.50.50.60">
    <property type="entry name" value="FAD/NAD(P)-binding domain"/>
    <property type="match status" value="2"/>
</dbReference>
<keyword evidence="6" id="KW-1185">Reference proteome</keyword>
<feature type="domain" description="FAD/NAD(P)-binding" evidence="4">
    <location>
        <begin position="17"/>
        <end position="202"/>
    </location>
</feature>
<evidence type="ECO:0000259" key="4">
    <source>
        <dbReference type="Pfam" id="PF07992"/>
    </source>
</evidence>
<dbReference type="SUPFAM" id="SSF51905">
    <property type="entry name" value="FAD/NAD(P)-binding domain"/>
    <property type="match status" value="1"/>
</dbReference>
<evidence type="ECO:0000256" key="1">
    <source>
        <dbReference type="ARBA" id="ARBA00022630"/>
    </source>
</evidence>
<dbReference type="EMBL" id="JAMTCO010000001">
    <property type="protein sequence ID" value="MCP2267890.1"/>
    <property type="molecule type" value="Genomic_DNA"/>
</dbReference>
<gene>
    <name evidence="5" type="ORF">LV75_000372</name>
</gene>
<evidence type="ECO:0000313" key="6">
    <source>
        <dbReference type="Proteomes" id="UP001205185"/>
    </source>
</evidence>
<reference evidence="5 6" key="1">
    <citation type="submission" date="2022-06" db="EMBL/GenBank/DDBJ databases">
        <title>Genomic Encyclopedia of Archaeal and Bacterial Type Strains, Phase II (KMG-II): from individual species to whole genera.</title>
        <authorList>
            <person name="Goeker M."/>
        </authorList>
    </citation>
    <scope>NUCLEOTIDE SEQUENCE [LARGE SCALE GENOMIC DNA]</scope>
    <source>
        <strain evidence="5 6">DSM 44255</strain>
    </source>
</reference>
<dbReference type="Pfam" id="PF07992">
    <property type="entry name" value="Pyr_redox_2"/>
    <property type="match status" value="1"/>
</dbReference>
<accession>A0ABT1I5K2</accession>
<name>A0ABT1I5K2_9PSEU</name>
<comment type="catalytic activity">
    <reaction evidence="3">
        <text>[thioredoxin]-dithiol + NADP(+) = [thioredoxin]-disulfide + NADPH + H(+)</text>
        <dbReference type="Rhea" id="RHEA:20345"/>
        <dbReference type="Rhea" id="RHEA-COMP:10698"/>
        <dbReference type="Rhea" id="RHEA-COMP:10700"/>
        <dbReference type="ChEBI" id="CHEBI:15378"/>
        <dbReference type="ChEBI" id="CHEBI:29950"/>
        <dbReference type="ChEBI" id="CHEBI:50058"/>
        <dbReference type="ChEBI" id="CHEBI:57783"/>
        <dbReference type="ChEBI" id="CHEBI:58349"/>
        <dbReference type="EC" id="1.8.1.9"/>
    </reaction>
</comment>
<protein>
    <submittedName>
        <fullName evidence="5">Pyridine nucleotide-disulfide oxidoreductase</fullName>
    </submittedName>
</protein>
<proteinExistence type="predicted"/>
<keyword evidence="1" id="KW-0285">Flavoprotein</keyword>
<comment type="caution">
    <text evidence="5">The sequence shown here is derived from an EMBL/GenBank/DDBJ whole genome shotgun (WGS) entry which is preliminary data.</text>
</comment>
<dbReference type="PRINTS" id="PR00469">
    <property type="entry name" value="PNDRDTASEII"/>
</dbReference>
<sequence>MRRTVSGFVAELAGGGVVRARKLLVATGLVDQLPDIPGMRERWGRDVLHCPYCHGWEVRGGAVGVVATGPMSVHQALLWTQWTPDLVFFRNGVEISDEQGQELAARGVRVVDGEVVAVVGEDKITGVRLADGTSIARETIVVAPSMVARVGFLAGLGLSPVEHPMGRHLAADAAGRTDVPGVWVAGNAADLAAHVVVAAAAGVTAAAGINAELVREDTVRAPFDARTEAEVTTRVLGDRRHGLAAQVSGE</sequence>
<dbReference type="InterPro" id="IPR023753">
    <property type="entry name" value="FAD/NAD-binding_dom"/>
</dbReference>
<keyword evidence="2" id="KW-0560">Oxidoreductase</keyword>
<dbReference type="Proteomes" id="UP001205185">
    <property type="component" value="Unassembled WGS sequence"/>
</dbReference>
<dbReference type="PANTHER" id="PTHR48105">
    <property type="entry name" value="THIOREDOXIN REDUCTASE 1-RELATED-RELATED"/>
    <property type="match status" value="1"/>
</dbReference>